<keyword evidence="4 10" id="KW-0805">Transcription regulation</keyword>
<evidence type="ECO:0000256" key="5">
    <source>
        <dbReference type="ARBA" id="ARBA00023159"/>
    </source>
</evidence>
<dbReference type="GO" id="GO:0003712">
    <property type="term" value="F:transcription coregulator activity"/>
    <property type="evidence" value="ECO:0007669"/>
    <property type="project" value="InterPro"/>
</dbReference>
<evidence type="ECO:0000313" key="13">
    <source>
        <dbReference type="EnsemblMetazoa" id="LLOJ003354-PA"/>
    </source>
</evidence>
<comment type="subunit">
    <text evidence="10">Component of the Mediator complex.</text>
</comment>
<keyword evidence="5 10" id="KW-0010">Activator</keyword>
<sequence>MTDEQYIVPRRIQKRYEQRFRDAWLENPLLKDWLRDCYTPEGIREARCIYCNIRLCPRFIDLSKHAMTRKHMKNTPHEGSLIVHSSDVEESEDAEGQGEVEEYETEETKNENIMYEVILDHPNKEDTVEQHTQEEATIEQLHLETSGNSSTSVEPPLKILKMGFKSNNGDEGTSQVPKDVSPPTTVLRKVKATSTEPNILLERKKLVLQIKNEELRAYKMQLEAFKMERELGFESTRRGQKSRKKMSAPNVPISTIEGLSHALKCNIIPNQEYYLQGSILDSQVEHLLHRLKGLCDNVDSGPEPFHDHEICFSLRGQNQQLQLRVRKAQDVDAPFQLRYIGQPEVGDRSRPTLIRSSIDISCTASVLEFLTELGCRIDFEYANRGYMFRKGRMKITVSKIFKVGGLQPTDPISQSYLVELSILAPSGQDVIGEEMRILAEQLKPLVQLEKIDYKRTL</sequence>
<dbReference type="Proteomes" id="UP000092461">
    <property type="component" value="Unassembled WGS sequence"/>
</dbReference>
<dbReference type="Pfam" id="PF09637">
    <property type="entry name" value="Med18"/>
    <property type="match status" value="1"/>
</dbReference>
<name>A0A1B0CG53_LUTLO</name>
<dbReference type="GO" id="GO:0006357">
    <property type="term" value="P:regulation of transcription by RNA polymerase II"/>
    <property type="evidence" value="ECO:0007669"/>
    <property type="project" value="InterPro"/>
</dbReference>
<dbReference type="VEuPathDB" id="VectorBase:LLONM1_011044"/>
<dbReference type="EnsemblMetazoa" id="LLOJ003354-RA">
    <property type="protein sequence ID" value="LLOJ003354-PA"/>
    <property type="gene ID" value="LLOJ003354"/>
</dbReference>
<evidence type="ECO:0000256" key="2">
    <source>
        <dbReference type="ARBA" id="ARBA00009814"/>
    </source>
</evidence>
<evidence type="ECO:0000256" key="6">
    <source>
        <dbReference type="ARBA" id="ARBA00023163"/>
    </source>
</evidence>
<dbReference type="EMBL" id="AJWK01010758">
    <property type="status" value="NOT_ANNOTATED_CDS"/>
    <property type="molecule type" value="Genomic_DNA"/>
</dbReference>
<evidence type="ECO:0000313" key="14">
    <source>
        <dbReference type="Proteomes" id="UP000092461"/>
    </source>
</evidence>
<dbReference type="GO" id="GO:0006369">
    <property type="term" value="P:termination of RNA polymerase II transcription"/>
    <property type="evidence" value="ECO:0007669"/>
    <property type="project" value="TreeGrafter"/>
</dbReference>
<reference evidence="12" key="2">
    <citation type="journal article" date="2020" name="BMC">
        <title>Leishmania infection induces a limited differential gene expression in the sand fly midgut.</title>
        <authorList>
            <person name="Coutinho-Abreu I.V."/>
            <person name="Serafim T.D."/>
            <person name="Meneses C."/>
            <person name="Kamhawi S."/>
            <person name="Oliveira F."/>
            <person name="Valenzuela J.G."/>
        </authorList>
    </citation>
    <scope>NUCLEOTIDE SEQUENCE</scope>
    <source>
        <strain evidence="12">Jacobina</strain>
        <tissue evidence="12">Midgut</tissue>
    </source>
</reference>
<organism evidence="13 14">
    <name type="scientific">Lutzomyia longipalpis</name>
    <name type="common">Sand fly</name>
    <dbReference type="NCBI Taxonomy" id="7200"/>
    <lineage>
        <taxon>Eukaryota</taxon>
        <taxon>Metazoa</taxon>
        <taxon>Ecdysozoa</taxon>
        <taxon>Arthropoda</taxon>
        <taxon>Hexapoda</taxon>
        <taxon>Insecta</taxon>
        <taxon>Pterygota</taxon>
        <taxon>Neoptera</taxon>
        <taxon>Endopterygota</taxon>
        <taxon>Diptera</taxon>
        <taxon>Nematocera</taxon>
        <taxon>Psychodoidea</taxon>
        <taxon>Psychodidae</taxon>
        <taxon>Lutzomyia</taxon>
        <taxon>Lutzomyia</taxon>
    </lineage>
</organism>
<evidence type="ECO:0000256" key="8">
    <source>
        <dbReference type="ARBA" id="ARBA00025687"/>
    </source>
</evidence>
<accession>A0A1B0CG53</accession>
<comment type="subcellular location">
    <subcellularLocation>
        <location evidence="1 10">Nucleus</location>
    </subcellularLocation>
</comment>
<keyword evidence="14" id="KW-1185">Reference proteome</keyword>
<feature type="region of interest" description="Disordered" evidence="11">
    <location>
        <begin position="84"/>
        <end position="107"/>
    </location>
</feature>
<evidence type="ECO:0000256" key="3">
    <source>
        <dbReference type="ARBA" id="ARBA00019612"/>
    </source>
</evidence>
<dbReference type="FunFam" id="2.40.320.10:FF:000001">
    <property type="entry name" value="Mediator of RNA polymerase II transcription subunit 18"/>
    <property type="match status" value="1"/>
</dbReference>
<evidence type="ECO:0000256" key="9">
    <source>
        <dbReference type="ARBA" id="ARBA00032012"/>
    </source>
</evidence>
<evidence type="ECO:0000256" key="7">
    <source>
        <dbReference type="ARBA" id="ARBA00023242"/>
    </source>
</evidence>
<dbReference type="PANTHER" id="PTHR13321:SF2">
    <property type="entry name" value="MEDIATOR OF RNA POLYMERASE II TRANSCRIPTION SUBUNIT 18"/>
    <property type="match status" value="1"/>
</dbReference>
<evidence type="ECO:0000313" key="12">
    <source>
        <dbReference type="EMBL" id="MBC1174087.1"/>
    </source>
</evidence>
<dbReference type="PANTHER" id="PTHR13321">
    <property type="entry name" value="MEDIATOR OF RNA POLYMERASE II TRANSCRIPTION, SUBUNIT 18"/>
    <property type="match status" value="1"/>
</dbReference>
<proteinExistence type="inferred from homology"/>
<dbReference type="EMBL" id="GITU01005384">
    <property type="protein sequence ID" value="MBC1174087.1"/>
    <property type="molecule type" value="Transcribed_RNA"/>
</dbReference>
<dbReference type="GO" id="GO:0016592">
    <property type="term" value="C:mediator complex"/>
    <property type="evidence" value="ECO:0007669"/>
    <property type="project" value="InterPro"/>
</dbReference>
<dbReference type="Gene3D" id="2.40.320.10">
    <property type="entry name" value="Hypothetical Protein Pfu-838710-001"/>
    <property type="match status" value="1"/>
</dbReference>
<keyword evidence="7 10" id="KW-0539">Nucleus</keyword>
<feature type="compositionally biased region" description="Acidic residues" evidence="11">
    <location>
        <begin position="88"/>
        <end position="105"/>
    </location>
</feature>
<evidence type="ECO:0000256" key="1">
    <source>
        <dbReference type="ARBA" id="ARBA00004123"/>
    </source>
</evidence>
<reference evidence="13" key="3">
    <citation type="submission" date="2020-05" db="UniProtKB">
        <authorList>
            <consortium name="EnsemblMetazoa"/>
        </authorList>
    </citation>
    <scope>IDENTIFICATION</scope>
    <source>
        <strain evidence="13">Jacobina</strain>
    </source>
</reference>
<protein>
    <recommendedName>
        <fullName evidence="3 10">Mediator of RNA polymerase II transcription subunit 18</fullName>
    </recommendedName>
    <alternativeName>
        <fullName evidence="9 10">Mediator complex subunit 18</fullName>
    </alternativeName>
</protein>
<dbReference type="InterPro" id="IPR019095">
    <property type="entry name" value="Mediator_Med18"/>
</dbReference>
<evidence type="ECO:0000256" key="4">
    <source>
        <dbReference type="ARBA" id="ARBA00023015"/>
    </source>
</evidence>
<evidence type="ECO:0000256" key="10">
    <source>
        <dbReference type="RuleBase" id="RU364150"/>
    </source>
</evidence>
<reference evidence="14" key="1">
    <citation type="submission" date="2012-05" db="EMBL/GenBank/DDBJ databases">
        <title>Whole Genome Assembly of Lutzomyia longipalpis.</title>
        <authorList>
            <person name="Richards S."/>
            <person name="Qu C."/>
            <person name="Dillon R."/>
            <person name="Worley K."/>
            <person name="Scherer S."/>
            <person name="Batterton M."/>
            <person name="Taylor A."/>
            <person name="Hawes A."/>
            <person name="Hernandez B."/>
            <person name="Kovar C."/>
            <person name="Mandapat C."/>
            <person name="Pham C."/>
            <person name="Qu C."/>
            <person name="Jing C."/>
            <person name="Bess C."/>
            <person name="Bandaranaike D."/>
            <person name="Ngo D."/>
            <person name="Ongeri F."/>
            <person name="Arias F."/>
            <person name="Lara F."/>
            <person name="Weissenberger G."/>
            <person name="Kamau G."/>
            <person name="Han H."/>
            <person name="Shen H."/>
            <person name="Dinh H."/>
            <person name="Khalil I."/>
            <person name="Jones J."/>
            <person name="Shafer J."/>
            <person name="Jayaseelan J."/>
            <person name="Quiroz J."/>
            <person name="Blankenburg K."/>
            <person name="Nguyen L."/>
            <person name="Jackson L."/>
            <person name="Francisco L."/>
            <person name="Tang L.-Y."/>
            <person name="Pu L.-L."/>
            <person name="Perales L."/>
            <person name="Lorensuhewa L."/>
            <person name="Munidasa M."/>
            <person name="Coyle M."/>
            <person name="Taylor M."/>
            <person name="Puazo M."/>
            <person name="Firestine M."/>
            <person name="Scheel M."/>
            <person name="Javaid M."/>
            <person name="Wang M."/>
            <person name="Li M."/>
            <person name="Tabassum N."/>
            <person name="Saada N."/>
            <person name="Osuji N."/>
            <person name="Aqrawi P."/>
            <person name="Fu Q."/>
            <person name="Thornton R."/>
            <person name="Raj R."/>
            <person name="Goodspeed R."/>
            <person name="Mata R."/>
            <person name="Najjar R."/>
            <person name="Gubbala S."/>
            <person name="Lee S."/>
            <person name="Denson S."/>
            <person name="Patil S."/>
            <person name="Macmil S."/>
            <person name="Qi S."/>
            <person name="Matskevitch T."/>
            <person name="Palculict T."/>
            <person name="Mathew T."/>
            <person name="Vee V."/>
            <person name="Velamala V."/>
            <person name="Korchina V."/>
            <person name="Cai W."/>
            <person name="Liu W."/>
            <person name="Dai W."/>
            <person name="Zou X."/>
            <person name="Zhu Y."/>
            <person name="Zhang Y."/>
            <person name="Wu Y.-Q."/>
            <person name="Xin Y."/>
            <person name="Nazarath L."/>
            <person name="Kovar C."/>
            <person name="Han Y."/>
            <person name="Muzny D."/>
            <person name="Gibbs R."/>
        </authorList>
    </citation>
    <scope>NUCLEOTIDE SEQUENCE [LARGE SCALE GENOMIC DNA]</scope>
    <source>
        <strain evidence="14">Jacobina</strain>
    </source>
</reference>
<dbReference type="VEuPathDB" id="VectorBase:LLONM1_003114"/>
<comment type="function">
    <text evidence="8 10">Component of the Mediator complex, a coactivator involved in the regulated transcription of nearly all RNA polymerase II-dependent genes. Mediator functions as a bridge to convey information from gene-specific regulatory proteins to the basal RNA polymerase II transcription machinery. Mediator is recruited to promoters by direct interactions with regulatory proteins and serves as a scaffold for the assembly of a functional preinitiation complex with RNA polymerase II and the general transcription factors.</text>
</comment>
<dbReference type="GO" id="GO:0070847">
    <property type="term" value="C:core mediator complex"/>
    <property type="evidence" value="ECO:0007669"/>
    <property type="project" value="TreeGrafter"/>
</dbReference>
<dbReference type="VEuPathDB" id="VectorBase:LLOJ003354"/>
<evidence type="ECO:0000256" key="11">
    <source>
        <dbReference type="SAM" id="MobiDB-lite"/>
    </source>
</evidence>
<comment type="similarity">
    <text evidence="2 10">Belongs to the Mediator complex subunit 18 family.</text>
</comment>
<gene>
    <name evidence="10" type="primary">MED18</name>
</gene>
<dbReference type="AlphaFoldDB" id="A0A1B0CG53"/>
<keyword evidence="6 10" id="KW-0804">Transcription</keyword>